<dbReference type="RefSeq" id="WP_055342972.1">
    <property type="nucleotide sequence ID" value="NZ_CDNI01000022.1"/>
</dbReference>
<dbReference type="AlphaFoldDB" id="A0A0C7GBC7"/>
<dbReference type="Proteomes" id="UP000049127">
    <property type="component" value="Unassembled WGS sequence"/>
</dbReference>
<gene>
    <name evidence="1" type="ORF">R28058_26781</name>
</gene>
<dbReference type="PANTHER" id="PTHR47197">
    <property type="entry name" value="PROTEIN NIRF"/>
    <property type="match status" value="1"/>
</dbReference>
<dbReference type="OrthoDB" id="1706639at2"/>
<dbReference type="PANTHER" id="PTHR47197:SF3">
    <property type="entry name" value="DIHYDRO-HEME D1 DEHYDROGENASE"/>
    <property type="match status" value="1"/>
</dbReference>
<dbReference type="InterPro" id="IPR015943">
    <property type="entry name" value="WD40/YVTN_repeat-like_dom_sf"/>
</dbReference>
<dbReference type="Gene3D" id="2.130.10.10">
    <property type="entry name" value="YVTN repeat-like/Quinoprotein amine dehydrogenase"/>
    <property type="match status" value="2"/>
</dbReference>
<organism evidence="1 2">
    <name type="scientific">Paraclostridium sordellii</name>
    <name type="common">Clostridium sordellii</name>
    <dbReference type="NCBI Taxonomy" id="1505"/>
    <lineage>
        <taxon>Bacteria</taxon>
        <taxon>Bacillati</taxon>
        <taxon>Bacillota</taxon>
        <taxon>Clostridia</taxon>
        <taxon>Peptostreptococcales</taxon>
        <taxon>Peptostreptococcaceae</taxon>
        <taxon>Paraclostridium</taxon>
    </lineage>
</organism>
<dbReference type="EMBL" id="CEKZ01000022">
    <property type="protein sequence ID" value="CEQ04961.1"/>
    <property type="molecule type" value="Genomic_DNA"/>
</dbReference>
<evidence type="ECO:0000313" key="1">
    <source>
        <dbReference type="EMBL" id="CEQ04961.1"/>
    </source>
</evidence>
<accession>A0A0C7GBC7</accession>
<protein>
    <submittedName>
        <fullName evidence="1">Dehydrogenase</fullName>
    </submittedName>
</protein>
<evidence type="ECO:0000313" key="2">
    <source>
        <dbReference type="Proteomes" id="UP000049127"/>
    </source>
</evidence>
<dbReference type="InterPro" id="IPR011044">
    <property type="entry name" value="Quino_amine_DH_bsu"/>
</dbReference>
<dbReference type="InterPro" id="IPR051200">
    <property type="entry name" value="Host-pathogen_enzymatic-act"/>
</dbReference>
<reference evidence="2" key="1">
    <citation type="submission" date="2015-01" db="EMBL/GenBank/DDBJ databases">
        <authorList>
            <person name="Aslett M.A."/>
            <person name="De Silva N."/>
        </authorList>
    </citation>
    <scope>NUCLEOTIDE SEQUENCE [LARGE SCALE GENOMIC DNA]</scope>
    <source>
        <strain evidence="2">R28058</strain>
    </source>
</reference>
<proteinExistence type="predicted"/>
<sequence>MKLYTSNYLSQSISIIDYKTLTVEKEISLGTDIYPHHFCIEKEKNIMYIPSSFDGVLYVFDMVTEQIIDSVSIGGNLSQVSICKDELFIANEDSNSIYVLNKNTLEPIGVISVDNMPHGFAFDKKTNKLYVPCIDSILCIDVISKNIERKVEINSKAWHIKVDDIKNLMYISTLDGKIIVLDKDDLNLIHNIEGLLIPVEICINYEKELIYIADLGIKAIKILDYNTYEEVGCIKIDGTPQGLELSKDNKYVFVTDTYNNSIKIFETSKNEFIKEVKTGKEPTTIVFE</sequence>
<dbReference type="SUPFAM" id="SSF50969">
    <property type="entry name" value="YVTN repeat-like/Quinoprotein amine dehydrogenase"/>
    <property type="match status" value="1"/>
</dbReference>
<name>A0A0C7GBC7_PARSO</name>